<evidence type="ECO:0000313" key="2">
    <source>
        <dbReference type="EMBL" id="VAX39110.1"/>
    </source>
</evidence>
<proteinExistence type="predicted"/>
<keyword evidence="1" id="KW-1133">Transmembrane helix</keyword>
<accession>A0A3B1DVA2</accession>
<evidence type="ECO:0000256" key="1">
    <source>
        <dbReference type="SAM" id="Phobius"/>
    </source>
</evidence>
<feature type="transmembrane region" description="Helical" evidence="1">
    <location>
        <begin position="21"/>
        <end position="40"/>
    </location>
</feature>
<sequence length="105" mass="11797">MFQAPPTKKDNKTAHPMTLRVVVEGVISLLLAVILCRFFLMDNYIVPTGSMALGLLGYHKRVECPDCRYSFAFGVKEKEEKKKKTAQCPNCGLRGIDISQIPRSH</sequence>
<organism evidence="2">
    <name type="scientific">hydrothermal vent metagenome</name>
    <dbReference type="NCBI Taxonomy" id="652676"/>
    <lineage>
        <taxon>unclassified sequences</taxon>
        <taxon>metagenomes</taxon>
        <taxon>ecological metagenomes</taxon>
    </lineage>
</organism>
<dbReference type="EMBL" id="UOGL01000295">
    <property type="protein sequence ID" value="VAX39110.1"/>
    <property type="molecule type" value="Genomic_DNA"/>
</dbReference>
<protein>
    <recommendedName>
        <fullName evidence="3">Peptidase S26 domain-containing protein</fullName>
    </recommendedName>
</protein>
<dbReference type="AlphaFoldDB" id="A0A3B1DVA2"/>
<reference evidence="2" key="1">
    <citation type="submission" date="2018-06" db="EMBL/GenBank/DDBJ databases">
        <authorList>
            <person name="Zhirakovskaya E."/>
        </authorList>
    </citation>
    <scope>NUCLEOTIDE SEQUENCE</scope>
</reference>
<gene>
    <name evidence="2" type="ORF">MNBD_PLANCTO02-952</name>
</gene>
<keyword evidence="1" id="KW-0812">Transmembrane</keyword>
<feature type="non-terminal residue" evidence="2">
    <location>
        <position position="105"/>
    </location>
</feature>
<keyword evidence="1" id="KW-0472">Membrane</keyword>
<name>A0A3B1DVA2_9ZZZZ</name>
<evidence type="ECO:0008006" key="3">
    <source>
        <dbReference type="Google" id="ProtNLM"/>
    </source>
</evidence>